<dbReference type="PANTHER" id="PTHR47992">
    <property type="entry name" value="PROTEIN PHOSPHATASE"/>
    <property type="match status" value="1"/>
</dbReference>
<dbReference type="PROSITE" id="PS51746">
    <property type="entry name" value="PPM_2"/>
    <property type="match status" value="1"/>
</dbReference>
<dbReference type="SUPFAM" id="SSF81606">
    <property type="entry name" value="PP2C-like"/>
    <property type="match status" value="1"/>
</dbReference>
<keyword evidence="8 12" id="KW-0904">Protein phosphatase</keyword>
<dbReference type="GO" id="GO:0046872">
    <property type="term" value="F:metal ion binding"/>
    <property type="evidence" value="ECO:0007669"/>
    <property type="project" value="UniProtKB-KW"/>
</dbReference>
<accession>A0A8J5L6S4</accession>
<organism evidence="14 15">
    <name type="scientific">Zingiber officinale</name>
    <name type="common">Ginger</name>
    <name type="synonym">Amomum zingiber</name>
    <dbReference type="NCBI Taxonomy" id="94328"/>
    <lineage>
        <taxon>Eukaryota</taxon>
        <taxon>Viridiplantae</taxon>
        <taxon>Streptophyta</taxon>
        <taxon>Embryophyta</taxon>
        <taxon>Tracheophyta</taxon>
        <taxon>Spermatophyta</taxon>
        <taxon>Magnoliopsida</taxon>
        <taxon>Liliopsida</taxon>
        <taxon>Zingiberales</taxon>
        <taxon>Zingiberaceae</taxon>
        <taxon>Zingiber</taxon>
    </lineage>
</organism>
<keyword evidence="5" id="KW-0479">Metal-binding</keyword>
<dbReference type="InterPro" id="IPR000222">
    <property type="entry name" value="PP2C_BS"/>
</dbReference>
<evidence type="ECO:0000256" key="2">
    <source>
        <dbReference type="ARBA" id="ARBA00001946"/>
    </source>
</evidence>
<name>A0A8J5L6S4_ZINOF</name>
<dbReference type="CDD" id="cd00143">
    <property type="entry name" value="PP2Cc"/>
    <property type="match status" value="1"/>
</dbReference>
<comment type="catalytic activity">
    <reaction evidence="10">
        <text>O-phospho-L-seryl-[protein] + H2O = L-seryl-[protein] + phosphate</text>
        <dbReference type="Rhea" id="RHEA:20629"/>
        <dbReference type="Rhea" id="RHEA-COMP:9863"/>
        <dbReference type="Rhea" id="RHEA-COMP:11604"/>
        <dbReference type="ChEBI" id="CHEBI:15377"/>
        <dbReference type="ChEBI" id="CHEBI:29999"/>
        <dbReference type="ChEBI" id="CHEBI:43474"/>
        <dbReference type="ChEBI" id="CHEBI:83421"/>
        <dbReference type="EC" id="3.1.3.16"/>
    </reaction>
</comment>
<evidence type="ECO:0000256" key="12">
    <source>
        <dbReference type="RuleBase" id="RU003465"/>
    </source>
</evidence>
<evidence type="ECO:0000256" key="7">
    <source>
        <dbReference type="ARBA" id="ARBA00022842"/>
    </source>
</evidence>
<comment type="similarity">
    <text evidence="3 12">Belongs to the PP2C family.</text>
</comment>
<protein>
    <recommendedName>
        <fullName evidence="4">protein-serine/threonine phosphatase</fullName>
        <ecNumber evidence="4">3.1.3.16</ecNumber>
    </recommendedName>
</protein>
<gene>
    <name evidence="14" type="ORF">ZIOFF_025295</name>
</gene>
<keyword evidence="9" id="KW-0464">Manganese</keyword>
<evidence type="ECO:0000256" key="6">
    <source>
        <dbReference type="ARBA" id="ARBA00022801"/>
    </source>
</evidence>
<evidence type="ECO:0000313" key="15">
    <source>
        <dbReference type="Proteomes" id="UP000734854"/>
    </source>
</evidence>
<evidence type="ECO:0000256" key="10">
    <source>
        <dbReference type="ARBA" id="ARBA00047761"/>
    </source>
</evidence>
<evidence type="ECO:0000256" key="11">
    <source>
        <dbReference type="ARBA" id="ARBA00048336"/>
    </source>
</evidence>
<evidence type="ECO:0000256" key="9">
    <source>
        <dbReference type="ARBA" id="ARBA00023211"/>
    </source>
</evidence>
<proteinExistence type="inferred from homology"/>
<feature type="domain" description="PPM-type phosphatase" evidence="13">
    <location>
        <begin position="175"/>
        <end position="300"/>
    </location>
</feature>
<dbReference type="PROSITE" id="PS01032">
    <property type="entry name" value="PPM_1"/>
    <property type="match status" value="1"/>
</dbReference>
<evidence type="ECO:0000256" key="3">
    <source>
        <dbReference type="ARBA" id="ARBA00006702"/>
    </source>
</evidence>
<dbReference type="Pfam" id="PF00481">
    <property type="entry name" value="PP2C"/>
    <property type="match status" value="1"/>
</dbReference>
<dbReference type="InterPro" id="IPR001932">
    <property type="entry name" value="PPM-type_phosphatase-like_dom"/>
</dbReference>
<dbReference type="EMBL" id="JACMSC010000007">
    <property type="protein sequence ID" value="KAG6514920.1"/>
    <property type="molecule type" value="Genomic_DNA"/>
</dbReference>
<comment type="cofactor">
    <cofactor evidence="2">
        <name>Mg(2+)</name>
        <dbReference type="ChEBI" id="CHEBI:18420"/>
    </cofactor>
</comment>
<evidence type="ECO:0000256" key="4">
    <source>
        <dbReference type="ARBA" id="ARBA00013081"/>
    </source>
</evidence>
<keyword evidence="7" id="KW-0460">Magnesium</keyword>
<dbReference type="Proteomes" id="UP000734854">
    <property type="component" value="Unassembled WGS sequence"/>
</dbReference>
<evidence type="ECO:0000256" key="1">
    <source>
        <dbReference type="ARBA" id="ARBA00001936"/>
    </source>
</evidence>
<evidence type="ECO:0000313" key="14">
    <source>
        <dbReference type="EMBL" id="KAG6514920.1"/>
    </source>
</evidence>
<dbReference type="AlphaFoldDB" id="A0A8J5L6S4"/>
<keyword evidence="15" id="KW-1185">Reference proteome</keyword>
<dbReference type="InterPro" id="IPR036457">
    <property type="entry name" value="PPM-type-like_dom_sf"/>
</dbReference>
<comment type="catalytic activity">
    <reaction evidence="11">
        <text>O-phospho-L-threonyl-[protein] + H2O = L-threonyl-[protein] + phosphate</text>
        <dbReference type="Rhea" id="RHEA:47004"/>
        <dbReference type="Rhea" id="RHEA-COMP:11060"/>
        <dbReference type="Rhea" id="RHEA-COMP:11605"/>
        <dbReference type="ChEBI" id="CHEBI:15377"/>
        <dbReference type="ChEBI" id="CHEBI:30013"/>
        <dbReference type="ChEBI" id="CHEBI:43474"/>
        <dbReference type="ChEBI" id="CHEBI:61977"/>
        <dbReference type="EC" id="3.1.3.16"/>
    </reaction>
</comment>
<dbReference type="SMART" id="SM00332">
    <property type="entry name" value="PP2Cc"/>
    <property type="match status" value="1"/>
</dbReference>
<sequence length="300" mass="33432">MSSWLQYLMELCVHRITGNRPIYRYATVATVADLRCHVLGLSRANPHEAYYFELKLEPRPKGTTTFYPISPFSSLPSISPIAVTTICSRPPHSPLSDLRARPRIEEFLAREVVYSFVVLSKIDDKNFVLRLATMMVDSGLALERGAADNVSPEKDHEVNSNYASGRWKSVDARWQCGYASFKGKRPSMEDNYDHKSAEIDGKLIGLFGIFDGHGGSRASEYLKEHLFNNLTKHPLLMVDTKIAISETFKRTDSEFLASESNTTRDDGSTASTAVLIDKQLYVANVGDSRAVICKAGKGDL</sequence>
<dbReference type="EC" id="3.1.3.16" evidence="4"/>
<reference evidence="14 15" key="1">
    <citation type="submission" date="2020-08" db="EMBL/GenBank/DDBJ databases">
        <title>Plant Genome Project.</title>
        <authorList>
            <person name="Zhang R.-G."/>
        </authorList>
    </citation>
    <scope>NUCLEOTIDE SEQUENCE [LARGE SCALE GENOMIC DNA]</scope>
    <source>
        <tissue evidence="14">Rhizome</tissue>
    </source>
</reference>
<evidence type="ECO:0000256" key="5">
    <source>
        <dbReference type="ARBA" id="ARBA00022723"/>
    </source>
</evidence>
<keyword evidence="6 12" id="KW-0378">Hydrolase</keyword>
<evidence type="ECO:0000256" key="8">
    <source>
        <dbReference type="ARBA" id="ARBA00022912"/>
    </source>
</evidence>
<comment type="caution">
    <text evidence="14">The sequence shown here is derived from an EMBL/GenBank/DDBJ whole genome shotgun (WGS) entry which is preliminary data.</text>
</comment>
<evidence type="ECO:0000259" key="13">
    <source>
        <dbReference type="PROSITE" id="PS51746"/>
    </source>
</evidence>
<dbReference type="GO" id="GO:0004722">
    <property type="term" value="F:protein serine/threonine phosphatase activity"/>
    <property type="evidence" value="ECO:0007669"/>
    <property type="project" value="UniProtKB-EC"/>
</dbReference>
<dbReference type="InterPro" id="IPR015655">
    <property type="entry name" value="PP2C"/>
</dbReference>
<dbReference type="Gene3D" id="3.60.40.10">
    <property type="entry name" value="PPM-type phosphatase domain"/>
    <property type="match status" value="1"/>
</dbReference>
<comment type="cofactor">
    <cofactor evidence="1">
        <name>Mn(2+)</name>
        <dbReference type="ChEBI" id="CHEBI:29035"/>
    </cofactor>
</comment>